<dbReference type="AlphaFoldDB" id="A0A2T8IJ57"/>
<organism evidence="1">
    <name type="scientific">Panicum hallii</name>
    <dbReference type="NCBI Taxonomy" id="206008"/>
    <lineage>
        <taxon>Eukaryota</taxon>
        <taxon>Viridiplantae</taxon>
        <taxon>Streptophyta</taxon>
        <taxon>Embryophyta</taxon>
        <taxon>Tracheophyta</taxon>
        <taxon>Spermatophyta</taxon>
        <taxon>Magnoliopsida</taxon>
        <taxon>Liliopsida</taxon>
        <taxon>Poales</taxon>
        <taxon>Poaceae</taxon>
        <taxon>PACMAD clade</taxon>
        <taxon>Panicoideae</taxon>
        <taxon>Panicodae</taxon>
        <taxon>Paniceae</taxon>
        <taxon>Panicinae</taxon>
        <taxon>Panicum</taxon>
        <taxon>Panicum sect. Panicum</taxon>
    </lineage>
</organism>
<dbReference type="Proteomes" id="UP000243499">
    <property type="component" value="Chromosome 5"/>
</dbReference>
<evidence type="ECO:0000313" key="1">
    <source>
        <dbReference type="EMBL" id="PVH37701.1"/>
    </source>
</evidence>
<name>A0A2T8IJ57_9POAL</name>
<gene>
    <name evidence="1" type="ORF">PAHAL_5G062700</name>
</gene>
<protein>
    <submittedName>
        <fullName evidence="1">Uncharacterized protein</fullName>
    </submittedName>
</protein>
<dbReference type="EMBL" id="CM008050">
    <property type="protein sequence ID" value="PVH37701.1"/>
    <property type="molecule type" value="Genomic_DNA"/>
</dbReference>
<accession>A0A2T8IJ57</accession>
<proteinExistence type="predicted"/>
<dbReference type="Gramene" id="PVH37701">
    <property type="protein sequence ID" value="PVH37701"/>
    <property type="gene ID" value="PAHAL_5G062700"/>
</dbReference>
<reference evidence="1" key="1">
    <citation type="submission" date="2018-04" db="EMBL/GenBank/DDBJ databases">
        <title>WGS assembly of Panicum hallii.</title>
        <authorList>
            <person name="Lovell J."/>
            <person name="Jenkins J."/>
            <person name="Lowry D."/>
            <person name="Mamidi S."/>
            <person name="Sreedasyam A."/>
            <person name="Weng X."/>
            <person name="Barry K."/>
            <person name="Bonette J."/>
            <person name="Campitelli B."/>
            <person name="Daum C."/>
            <person name="Gordon S."/>
            <person name="Gould B."/>
            <person name="Lipzen A."/>
            <person name="Macqueen A."/>
            <person name="Palacio-Mejia J."/>
            <person name="Plott C."/>
            <person name="Shakirov E."/>
            <person name="Shu S."/>
            <person name="Yoshinaga Y."/>
            <person name="Zane M."/>
            <person name="Rokhsar D."/>
            <person name="Grimwood J."/>
            <person name="Schmutz J."/>
            <person name="Juenger T."/>
        </authorList>
    </citation>
    <scope>NUCLEOTIDE SEQUENCE [LARGE SCALE GENOMIC DNA]</scope>
    <source>
        <strain evidence="1">FIL2</strain>
    </source>
</reference>
<sequence length="40" mass="4744">MISADTYCKIKHPIVNFACLKSIYFYTMEKENFFTISCNQ</sequence>